<sequence>MAFCFRSLVLLGLLGQIALAHATDPRSFTVNAEDARRTSLRFRVQENETPRSPREIEYQTRQSYTVRHVQYFPLAGQLAYAGLNLPYHRIEQDFKNSRRRGDDQTGMGDPMLAFGLGLYRMPALSREALRSYDDDGFSSGCQFHISVPLGSYQGMRASNPGGNRWMLIPECQIGWNHGDWLLEGLASFNWFSTNHDYRGTSFSQDTQYNFKLITTYGSQRTMYGGLTLEYRTGGATSRAGRSDDNALNNWIGGAMFYFKLAPEVNLKLIGELPLKTEAGSTKSSELSAVITYNW</sequence>
<keyword evidence="1" id="KW-0732">Signal</keyword>
<dbReference type="Proteomes" id="UP000510822">
    <property type="component" value="Chromosome"/>
</dbReference>
<reference evidence="2 3" key="1">
    <citation type="journal article" date="2016" name="Int. J. Syst. Evol. Microbiol.">
        <title>Chitinibacter fontanus sp. nov., isolated from a spring.</title>
        <authorList>
            <person name="Sheu S.Y."/>
            <person name="Li Y.S."/>
            <person name="Young C.C."/>
            <person name="Chen W.M."/>
        </authorList>
    </citation>
    <scope>NUCLEOTIDE SEQUENCE [LARGE SCALE GENOMIC DNA]</scope>
    <source>
        <strain evidence="2 3">STM-7</strain>
    </source>
</reference>
<name>A0A7D5ZE74_9NEIS</name>
<keyword evidence="3" id="KW-1185">Reference proteome</keyword>
<dbReference type="KEGG" id="cfon:HZU75_13105"/>
<protein>
    <submittedName>
        <fullName evidence="2">Transporter</fullName>
    </submittedName>
</protein>
<evidence type="ECO:0000256" key="1">
    <source>
        <dbReference type="SAM" id="SignalP"/>
    </source>
</evidence>
<feature type="chain" id="PRO_5028852331" evidence="1">
    <location>
        <begin position="23"/>
        <end position="294"/>
    </location>
</feature>
<dbReference type="AlphaFoldDB" id="A0A7D5ZE74"/>
<dbReference type="InterPro" id="IPR025737">
    <property type="entry name" value="FApF"/>
</dbReference>
<proteinExistence type="predicted"/>
<dbReference type="Pfam" id="PF13557">
    <property type="entry name" value="Phenol_MetA_deg"/>
    <property type="match status" value="1"/>
</dbReference>
<dbReference type="RefSeq" id="WP_180306465.1">
    <property type="nucleotide sequence ID" value="NZ_CP058952.1"/>
</dbReference>
<organism evidence="2 3">
    <name type="scientific">Chitinibacter fontanus</name>
    <dbReference type="NCBI Taxonomy" id="1737446"/>
    <lineage>
        <taxon>Bacteria</taxon>
        <taxon>Pseudomonadati</taxon>
        <taxon>Pseudomonadota</taxon>
        <taxon>Betaproteobacteria</taxon>
        <taxon>Neisseriales</taxon>
        <taxon>Chitinibacteraceae</taxon>
        <taxon>Chitinibacter</taxon>
    </lineage>
</organism>
<accession>A0A7D5ZE74</accession>
<feature type="signal peptide" evidence="1">
    <location>
        <begin position="1"/>
        <end position="22"/>
    </location>
</feature>
<dbReference type="EMBL" id="CP058952">
    <property type="protein sequence ID" value="QLI82385.1"/>
    <property type="molecule type" value="Genomic_DNA"/>
</dbReference>
<gene>
    <name evidence="2" type="ORF">HZU75_13105</name>
</gene>
<evidence type="ECO:0000313" key="3">
    <source>
        <dbReference type="Proteomes" id="UP000510822"/>
    </source>
</evidence>
<evidence type="ECO:0000313" key="2">
    <source>
        <dbReference type="EMBL" id="QLI82385.1"/>
    </source>
</evidence>